<dbReference type="CDD" id="cd08054">
    <property type="entry name" value="gp6"/>
    <property type="match status" value="1"/>
</dbReference>
<protein>
    <recommendedName>
        <fullName evidence="3">Phage gp6-like head-tail connector protein</fullName>
    </recommendedName>
</protein>
<proteinExistence type="predicted"/>
<reference evidence="1 2" key="1">
    <citation type="submission" date="2019-09" db="EMBL/GenBank/DDBJ databases">
        <title>YIM 132548 draft genome.</title>
        <authorList>
            <person name="Jiang L."/>
        </authorList>
    </citation>
    <scope>NUCLEOTIDE SEQUENCE [LARGE SCALE GENOMIC DNA]</scope>
    <source>
        <strain evidence="1 2">YIM 132548</strain>
    </source>
</reference>
<comment type="caution">
    <text evidence="1">The sequence shown here is derived from an EMBL/GenBank/DDBJ whole genome shotgun (WGS) entry which is preliminary data.</text>
</comment>
<dbReference type="Proteomes" id="UP000441523">
    <property type="component" value="Unassembled WGS sequence"/>
</dbReference>
<organism evidence="1 2">
    <name type="scientific">Methylobacterium planeticum</name>
    <dbReference type="NCBI Taxonomy" id="2615211"/>
    <lineage>
        <taxon>Bacteria</taxon>
        <taxon>Pseudomonadati</taxon>
        <taxon>Pseudomonadota</taxon>
        <taxon>Alphaproteobacteria</taxon>
        <taxon>Hyphomicrobiales</taxon>
        <taxon>Methylobacteriaceae</taxon>
        <taxon>Methylobacterium</taxon>
    </lineage>
</organism>
<name>A0A6N6MNG4_9HYPH</name>
<sequence>MTPIRVEAPSVEPVSLAEMRAYLRLDPDDGGAEDGLVMALVGAARIALEQETRRILVPGRFRLTLAEWPAGAVLPLPLSPVTALLRAGRAGPNGTVAELAPGLVQLRGDGLEVASLRIDPALDPTGAPLVIDLAAGFGGDGPALPAPLGLAIRRLAASWFEHRGDEPGGGLGGGLDGGRARGLPADVAALAAPFRRLLL</sequence>
<dbReference type="Gene3D" id="1.10.3230.30">
    <property type="entry name" value="Phage gp6-like head-tail connector protein"/>
    <property type="match status" value="1"/>
</dbReference>
<dbReference type="EMBL" id="VZZJ01000011">
    <property type="protein sequence ID" value="KAB1072823.1"/>
    <property type="molecule type" value="Genomic_DNA"/>
</dbReference>
<evidence type="ECO:0000313" key="2">
    <source>
        <dbReference type="Proteomes" id="UP000441523"/>
    </source>
</evidence>
<dbReference type="AlphaFoldDB" id="A0A6N6MNG4"/>
<gene>
    <name evidence="1" type="ORF">F6X51_14575</name>
</gene>
<accession>A0A6N6MNG4</accession>
<evidence type="ECO:0000313" key="1">
    <source>
        <dbReference type="EMBL" id="KAB1072823.1"/>
    </source>
</evidence>
<dbReference type="InterPro" id="IPR011738">
    <property type="entry name" value="Phage_CHP"/>
</dbReference>
<dbReference type="RefSeq" id="WP_150964398.1">
    <property type="nucleotide sequence ID" value="NZ_VZZJ01000011.1"/>
</dbReference>
<evidence type="ECO:0008006" key="3">
    <source>
        <dbReference type="Google" id="ProtNLM"/>
    </source>
</evidence>
<keyword evidence="2" id="KW-1185">Reference proteome</keyword>
<dbReference type="NCBIfam" id="TIGR02215">
    <property type="entry name" value="phage_chp_gp8"/>
    <property type="match status" value="1"/>
</dbReference>